<dbReference type="SUPFAM" id="SSF56112">
    <property type="entry name" value="Protein kinase-like (PK-like)"/>
    <property type="match status" value="1"/>
</dbReference>
<name>A0A543N9B5_9ACTN</name>
<dbReference type="Pfam" id="PF01636">
    <property type="entry name" value="APH"/>
    <property type="match status" value="1"/>
</dbReference>
<dbReference type="EMBL" id="VFQC01000002">
    <property type="protein sequence ID" value="TQN28424.1"/>
    <property type="molecule type" value="Genomic_DNA"/>
</dbReference>
<dbReference type="AlphaFoldDB" id="A0A543N9B5"/>
<dbReference type="Gene3D" id="3.30.200.20">
    <property type="entry name" value="Phosphorylase Kinase, domain 1"/>
    <property type="match status" value="1"/>
</dbReference>
<keyword evidence="2" id="KW-0808">Transferase</keyword>
<proteinExistence type="predicted"/>
<gene>
    <name evidence="2" type="ORF">FHX37_3769</name>
</gene>
<evidence type="ECO:0000259" key="1">
    <source>
        <dbReference type="Pfam" id="PF01636"/>
    </source>
</evidence>
<feature type="domain" description="Aminoglycoside phosphotransferase" evidence="1">
    <location>
        <begin position="28"/>
        <end position="273"/>
    </location>
</feature>
<evidence type="ECO:0000313" key="3">
    <source>
        <dbReference type="Proteomes" id="UP000317422"/>
    </source>
</evidence>
<dbReference type="RefSeq" id="WP_141925480.1">
    <property type="nucleotide sequence ID" value="NZ_VFQC01000002.1"/>
</dbReference>
<sequence length="347" mass="38911">MSEPTTAETHQTILATLAEDYAMGEAEVTRLPIGQGTVNYRAAWRGRDYFVKHYPAGTDLDAESQAIDLTDLAARHEVPTPGLVRTRQGQAISHRDNVAVSVWEWVRGHTVTDGFTPAQQEAAGAALGRIHHAFATHPDSARTSPELETWLHPDVTGIEDTITDLLERVAQRDHRDDFDHLAEQTLTERRHALREVPALLDGLPVMTTQVLHGDYSAVNLLFDGERLSAVTDFRPPEPFLIAYELGRIAFDPRTVVLDENWITAASRLVAAYLDTNPAVRGEDVRACARVALLQLLRSLYGVKQHYRKPGLYQKDLDDFWLLRHRASNRLLAQLDHAEAALDEITRR</sequence>
<keyword evidence="2" id="KW-0418">Kinase</keyword>
<dbReference type="Gene3D" id="3.90.1200.10">
    <property type="match status" value="1"/>
</dbReference>
<dbReference type="InterPro" id="IPR002575">
    <property type="entry name" value="Aminoglycoside_PTrfase"/>
</dbReference>
<organism evidence="2 3">
    <name type="scientific">Haloactinospora alba</name>
    <dbReference type="NCBI Taxonomy" id="405555"/>
    <lineage>
        <taxon>Bacteria</taxon>
        <taxon>Bacillati</taxon>
        <taxon>Actinomycetota</taxon>
        <taxon>Actinomycetes</taxon>
        <taxon>Streptosporangiales</taxon>
        <taxon>Nocardiopsidaceae</taxon>
        <taxon>Haloactinospora</taxon>
    </lineage>
</organism>
<protein>
    <submittedName>
        <fullName evidence="2">Homoserine kinase type II</fullName>
    </submittedName>
</protein>
<accession>A0A543N9B5</accession>
<keyword evidence="3" id="KW-1185">Reference proteome</keyword>
<dbReference type="InterPro" id="IPR011009">
    <property type="entry name" value="Kinase-like_dom_sf"/>
</dbReference>
<dbReference type="OrthoDB" id="3281564at2"/>
<reference evidence="2 3" key="1">
    <citation type="submission" date="2019-06" db="EMBL/GenBank/DDBJ databases">
        <title>Sequencing the genomes of 1000 actinobacteria strains.</title>
        <authorList>
            <person name="Klenk H.-P."/>
        </authorList>
    </citation>
    <scope>NUCLEOTIDE SEQUENCE [LARGE SCALE GENOMIC DNA]</scope>
    <source>
        <strain evidence="2 3">DSM 45015</strain>
    </source>
</reference>
<dbReference type="GO" id="GO:0016301">
    <property type="term" value="F:kinase activity"/>
    <property type="evidence" value="ECO:0007669"/>
    <property type="project" value="UniProtKB-KW"/>
</dbReference>
<comment type="caution">
    <text evidence="2">The sequence shown here is derived from an EMBL/GenBank/DDBJ whole genome shotgun (WGS) entry which is preliminary data.</text>
</comment>
<dbReference type="Proteomes" id="UP000317422">
    <property type="component" value="Unassembled WGS sequence"/>
</dbReference>
<evidence type="ECO:0000313" key="2">
    <source>
        <dbReference type="EMBL" id="TQN28424.1"/>
    </source>
</evidence>